<dbReference type="Proteomes" id="UP000092819">
    <property type="component" value="Unassembled WGS sequence"/>
</dbReference>
<evidence type="ECO:0000256" key="2">
    <source>
        <dbReference type="ARBA" id="ARBA00008163"/>
    </source>
</evidence>
<sequence length="400" mass="43017">MFARGNSFYPQIHDSNCKQHNSYTENKVLFLKTPFITLSLLVTGIVSSLAHAGGLNLSQIATTKGVGTAGTGNVTANDASAVITNAAGLSAIEESAWILGVQYLDVETTFVRDDNSASTTGSSADVLPHLSYASRLNDQWVVGAALHAAGGTGVEYSHGVGAHPALLIKENSISALNLTSSLSYQVSEQLSLGGSLILQHAALETQALNGRELQGDSLDLGFGLSLNHHISDNTQLGVSYQGQFDHDLSLDNANAFGISSELTWVRSLNLGLKHSLNEDLNLLLSSNMETWQDYDDKYSTTYSLGVGVEYAYEDWLLYSGVSGDTSPVSSQNRDVLLPLDKQWRIGFGAEKKISNDLHLGLSYQYQDLGHGEINADSGLFQPSGSYSTNRVHFITLSLRH</sequence>
<dbReference type="SUPFAM" id="SSF56935">
    <property type="entry name" value="Porins"/>
    <property type="match status" value="1"/>
</dbReference>
<dbReference type="GO" id="GO:0009279">
    <property type="term" value="C:cell outer membrane"/>
    <property type="evidence" value="ECO:0007669"/>
    <property type="project" value="UniProtKB-SubCell"/>
</dbReference>
<accession>A0A1C3JB89</accession>
<proteinExistence type="inferred from homology"/>
<dbReference type="PANTHER" id="PTHR35093">
    <property type="entry name" value="OUTER MEMBRANE PROTEIN NMB0088-RELATED"/>
    <property type="match status" value="1"/>
</dbReference>
<evidence type="ECO:0000256" key="3">
    <source>
        <dbReference type="ARBA" id="ARBA00022452"/>
    </source>
</evidence>
<evidence type="ECO:0000313" key="8">
    <source>
        <dbReference type="EMBL" id="SBT12316.1"/>
    </source>
</evidence>
<evidence type="ECO:0000313" key="9">
    <source>
        <dbReference type="Proteomes" id="UP000092819"/>
    </source>
</evidence>
<evidence type="ECO:0000256" key="6">
    <source>
        <dbReference type="ARBA" id="ARBA00023136"/>
    </source>
</evidence>
<comment type="similarity">
    <text evidence="2">Belongs to the OmpP1/FadL family.</text>
</comment>
<dbReference type="EMBL" id="FLQZ01000020">
    <property type="protein sequence ID" value="SBT12316.1"/>
    <property type="molecule type" value="Genomic_DNA"/>
</dbReference>
<protein>
    <submittedName>
        <fullName evidence="8">47 kDa outer membrane protein</fullName>
    </submittedName>
</protein>
<keyword evidence="4" id="KW-0812">Transmembrane</keyword>
<keyword evidence="3" id="KW-1134">Transmembrane beta strand</keyword>
<evidence type="ECO:0000256" key="1">
    <source>
        <dbReference type="ARBA" id="ARBA00004571"/>
    </source>
</evidence>
<organism evidence="8 9">
    <name type="scientific">Vibrio celticus</name>
    <dbReference type="NCBI Taxonomy" id="446372"/>
    <lineage>
        <taxon>Bacteria</taxon>
        <taxon>Pseudomonadati</taxon>
        <taxon>Pseudomonadota</taxon>
        <taxon>Gammaproteobacteria</taxon>
        <taxon>Vibrionales</taxon>
        <taxon>Vibrionaceae</taxon>
        <taxon>Vibrio</taxon>
    </lineage>
</organism>
<dbReference type="AlphaFoldDB" id="A0A1C3JB89"/>
<dbReference type="Gene3D" id="2.40.160.60">
    <property type="entry name" value="Outer membrane protein transport protein (OMPP1/FadL/TodX)"/>
    <property type="match status" value="1"/>
</dbReference>
<evidence type="ECO:0000256" key="4">
    <source>
        <dbReference type="ARBA" id="ARBA00022692"/>
    </source>
</evidence>
<name>A0A1C3JB89_9VIBR</name>
<keyword evidence="5" id="KW-0732">Signal</keyword>
<dbReference type="GO" id="GO:0015483">
    <property type="term" value="F:long-chain fatty acid transporting porin activity"/>
    <property type="evidence" value="ECO:0007669"/>
    <property type="project" value="TreeGrafter"/>
</dbReference>
<evidence type="ECO:0000256" key="5">
    <source>
        <dbReference type="ARBA" id="ARBA00022729"/>
    </source>
</evidence>
<comment type="subcellular location">
    <subcellularLocation>
        <location evidence="1">Cell outer membrane</location>
        <topology evidence="1">Multi-pass membrane protein</topology>
    </subcellularLocation>
</comment>
<gene>
    <name evidence="8" type="ORF">VCE7224_01058</name>
</gene>
<reference evidence="9" key="1">
    <citation type="submission" date="2016-06" db="EMBL/GenBank/DDBJ databases">
        <authorList>
            <person name="Rodrigo-Torres L."/>
            <person name="Arahal D.R."/>
        </authorList>
    </citation>
    <scope>NUCLEOTIDE SEQUENCE [LARGE SCALE GENOMIC DNA]</scope>
    <source>
        <strain evidence="9">CECT 7224</strain>
    </source>
</reference>
<keyword evidence="7" id="KW-0998">Cell outer membrane</keyword>
<dbReference type="InterPro" id="IPR005017">
    <property type="entry name" value="OMPP1/FadL/TodX"/>
</dbReference>
<keyword evidence="6" id="KW-0472">Membrane</keyword>
<dbReference type="PANTHER" id="PTHR35093:SF8">
    <property type="entry name" value="OUTER MEMBRANE PROTEIN NMB0088-RELATED"/>
    <property type="match status" value="1"/>
</dbReference>
<dbReference type="Pfam" id="PF03349">
    <property type="entry name" value="Toluene_X"/>
    <property type="match status" value="1"/>
</dbReference>
<keyword evidence="9" id="KW-1185">Reference proteome</keyword>
<evidence type="ECO:0000256" key="7">
    <source>
        <dbReference type="ARBA" id="ARBA00023237"/>
    </source>
</evidence>